<keyword evidence="15" id="KW-1185">Reference proteome</keyword>
<dbReference type="InterPro" id="IPR044943">
    <property type="entry name" value="NOS_dom_1"/>
</dbReference>
<evidence type="ECO:0000256" key="9">
    <source>
        <dbReference type="ARBA" id="ARBA00023004"/>
    </source>
</evidence>
<evidence type="ECO:0000256" key="6">
    <source>
        <dbReference type="ARBA" id="ARBA00022617"/>
    </source>
</evidence>
<reference evidence="14 15" key="1">
    <citation type="journal article" date="2015" name="Genome Announc.">
        <title>Draft Genome of the Euendolithic (true boring) Cyanobacterium Mastigocoleus testarum strain BC008.</title>
        <authorList>
            <person name="Guida B.S."/>
            <person name="Garcia-Pichel F."/>
        </authorList>
    </citation>
    <scope>NUCLEOTIDE SEQUENCE [LARGE SCALE GENOMIC DNA]</scope>
    <source>
        <strain evidence="14 15">BC008</strain>
    </source>
</reference>
<sequence>MTPSKTKLVKDSIISEAADFIKIFYKERNIPTANLEKRLIEIYSELEKTGTYRQTQEEITYGSKLAWRHSSRCIGRIFWQTLMVRDLRHLSTAEEIFQAILEHIQLATNGGKIRSIISIFPANKPGEPGIRIWNPLLIRYAGYEQADGTIIGDPAQLELTKICQTMGWKGKGTPFDILPLIIQMPGEKPQLFEIPQDIVLEVPITHPELPWFADLGLKWHALPCVSSHCLEIGGVSYSAAPFNGWYMSTEIASRNFGDAHRYNLLPTIAEKLGLDINSKLSLWKDKALIELNTAVLHSFGNSGILMVDHHTASEQFMMHCKREASEGRTVPADWGWIIPPISASATKVFHQEFENTLLKPNLFPQPEPWKNIGTGGKCPFH</sequence>
<evidence type="ECO:0000313" key="14">
    <source>
        <dbReference type="EMBL" id="KST62223.1"/>
    </source>
</evidence>
<comment type="subunit">
    <text evidence="11">Homodimer.</text>
</comment>
<evidence type="ECO:0000256" key="3">
    <source>
        <dbReference type="ARBA" id="ARBA00005411"/>
    </source>
</evidence>
<keyword evidence="6 11" id="KW-0349">Heme</keyword>
<evidence type="ECO:0000256" key="2">
    <source>
        <dbReference type="ARBA" id="ARBA00002642"/>
    </source>
</evidence>
<evidence type="ECO:0000256" key="5">
    <source>
        <dbReference type="ARBA" id="ARBA00018859"/>
    </source>
</evidence>
<dbReference type="PIRSF" id="PIRSF037219">
    <property type="entry name" value="NOS_oxygenase"/>
    <property type="match status" value="1"/>
</dbReference>
<gene>
    <name evidence="14" type="ORF">BC008_37640</name>
</gene>
<evidence type="ECO:0000256" key="12">
    <source>
        <dbReference type="PIRSR" id="PIRSR037219-1"/>
    </source>
</evidence>
<dbReference type="InterPro" id="IPR044944">
    <property type="entry name" value="NOS_dom_3"/>
</dbReference>
<evidence type="ECO:0000256" key="8">
    <source>
        <dbReference type="ARBA" id="ARBA00023002"/>
    </source>
</evidence>
<evidence type="ECO:0000256" key="4">
    <source>
        <dbReference type="ARBA" id="ARBA00012735"/>
    </source>
</evidence>
<proteinExistence type="inferred from homology"/>
<comment type="caution">
    <text evidence="14">The sequence shown here is derived from an EMBL/GenBank/DDBJ whole genome shotgun (WGS) entry which is preliminary data.</text>
</comment>
<dbReference type="Pfam" id="PF02898">
    <property type="entry name" value="NO_synthase"/>
    <property type="match status" value="1"/>
</dbReference>
<dbReference type="EC" id="1.14.14.47" evidence="4 11"/>
<dbReference type="InterPro" id="IPR036119">
    <property type="entry name" value="NOS_N_sf"/>
</dbReference>
<comment type="function">
    <text evidence="2 11">Catalyzes the production of nitric oxide.</text>
</comment>
<organism evidence="14 15">
    <name type="scientific">Mastigocoleus testarum BC008</name>
    <dbReference type="NCBI Taxonomy" id="371196"/>
    <lineage>
        <taxon>Bacteria</taxon>
        <taxon>Bacillati</taxon>
        <taxon>Cyanobacteriota</taxon>
        <taxon>Cyanophyceae</taxon>
        <taxon>Nostocales</taxon>
        <taxon>Hapalosiphonaceae</taxon>
        <taxon>Mastigocoleus</taxon>
    </lineage>
</organism>
<evidence type="ECO:0000256" key="1">
    <source>
        <dbReference type="ARBA" id="ARBA00001971"/>
    </source>
</evidence>
<dbReference type="PANTHER" id="PTHR43410">
    <property type="entry name" value="NITRIC OXIDE SYNTHASE OXYGENASE"/>
    <property type="match status" value="1"/>
</dbReference>
<comment type="cofactor">
    <cofactor evidence="1 11 12">
        <name>heme</name>
        <dbReference type="ChEBI" id="CHEBI:30413"/>
    </cofactor>
</comment>
<dbReference type="SUPFAM" id="SSF56512">
    <property type="entry name" value="Nitric oxide (NO) synthase oxygenase domain"/>
    <property type="match status" value="1"/>
</dbReference>
<dbReference type="Proteomes" id="UP000053372">
    <property type="component" value="Unassembled WGS sequence"/>
</dbReference>
<dbReference type="InterPro" id="IPR044940">
    <property type="entry name" value="NOS_dom_2"/>
</dbReference>
<dbReference type="Gene3D" id="3.90.440.10">
    <property type="entry name" value="Nitric Oxide Synthase,Heme Domain,Chain A domain 2"/>
    <property type="match status" value="1"/>
</dbReference>
<accession>A0A0V7ZCJ8</accession>
<dbReference type="PROSITE" id="PS60001">
    <property type="entry name" value="NOS"/>
    <property type="match status" value="1"/>
</dbReference>
<dbReference type="GO" id="GO:0046872">
    <property type="term" value="F:metal ion binding"/>
    <property type="evidence" value="ECO:0007669"/>
    <property type="project" value="UniProtKB-KW"/>
</dbReference>
<keyword evidence="9 11" id="KW-0408">Iron</keyword>
<comment type="similarity">
    <text evidence="3 11">Belongs to the NOS family. Bacterial NOS oxygenase subfamily.</text>
</comment>
<comment type="miscellaneous">
    <text evidence="11">This protein is similar to the oxygenase domain of eukaryotic nitric oxide synthases but lacks the reductase domain which, in eukaryotes, is responsible for transfer of electrons to the ferric heme during nitric oxide synthesis.</text>
</comment>
<evidence type="ECO:0000256" key="10">
    <source>
        <dbReference type="ARBA" id="ARBA00048713"/>
    </source>
</evidence>
<evidence type="ECO:0000256" key="7">
    <source>
        <dbReference type="ARBA" id="ARBA00022723"/>
    </source>
</evidence>
<dbReference type="CDD" id="cd00575">
    <property type="entry name" value="NOS_oxygenase"/>
    <property type="match status" value="1"/>
</dbReference>
<feature type="binding site" description="axial binding residue" evidence="12">
    <location>
        <position position="73"/>
    </location>
    <ligand>
        <name>heme</name>
        <dbReference type="ChEBI" id="CHEBI:30413"/>
    </ligand>
    <ligandPart>
        <name>Fe</name>
        <dbReference type="ChEBI" id="CHEBI:18248"/>
    </ligandPart>
</feature>
<dbReference type="GO" id="GO:0020037">
    <property type="term" value="F:heme binding"/>
    <property type="evidence" value="ECO:0007669"/>
    <property type="project" value="InterPro"/>
</dbReference>
<dbReference type="EMBL" id="LMTZ01000162">
    <property type="protein sequence ID" value="KST62223.1"/>
    <property type="molecule type" value="Genomic_DNA"/>
</dbReference>
<protein>
    <recommendedName>
        <fullName evidence="5 11">Nitric oxide synthase oxygenase</fullName>
        <ecNumber evidence="4 11">1.14.14.47</ecNumber>
    </recommendedName>
</protein>
<evidence type="ECO:0000313" key="15">
    <source>
        <dbReference type="Proteomes" id="UP000053372"/>
    </source>
</evidence>
<feature type="domain" description="Nitric oxide synthase (NOS)" evidence="13">
    <location>
        <begin position="72"/>
        <end position="79"/>
    </location>
</feature>
<dbReference type="PANTHER" id="PTHR43410:SF1">
    <property type="entry name" value="NITRIC OXIDE SYNTHASE"/>
    <property type="match status" value="1"/>
</dbReference>
<evidence type="ECO:0000259" key="13">
    <source>
        <dbReference type="PROSITE" id="PS60001"/>
    </source>
</evidence>
<dbReference type="InterPro" id="IPR004030">
    <property type="entry name" value="NOS_N"/>
</dbReference>
<dbReference type="Gene3D" id="3.90.1230.10">
    <property type="entry name" value="Nitric Oxide Synthase, Chain A, domain 3"/>
    <property type="match status" value="1"/>
</dbReference>
<keyword evidence="7 11" id="KW-0479">Metal-binding</keyword>
<comment type="catalytic activity">
    <reaction evidence="10">
        <text>3 reduced [flavodoxin] + 2 L-arginine + 4 O2 = 3 oxidized [flavodoxin] + 2 L-citrulline + 2 nitric oxide + 4 H2O + 5 H(+)</text>
        <dbReference type="Rhea" id="RHEA:52324"/>
        <dbReference type="Rhea" id="RHEA-COMP:10622"/>
        <dbReference type="Rhea" id="RHEA-COMP:10623"/>
        <dbReference type="ChEBI" id="CHEBI:15377"/>
        <dbReference type="ChEBI" id="CHEBI:15378"/>
        <dbReference type="ChEBI" id="CHEBI:15379"/>
        <dbReference type="ChEBI" id="CHEBI:16480"/>
        <dbReference type="ChEBI" id="CHEBI:32682"/>
        <dbReference type="ChEBI" id="CHEBI:57618"/>
        <dbReference type="ChEBI" id="CHEBI:57743"/>
        <dbReference type="ChEBI" id="CHEBI:58210"/>
        <dbReference type="EC" id="1.14.14.47"/>
    </reaction>
</comment>
<evidence type="ECO:0000256" key="11">
    <source>
        <dbReference type="PIRNR" id="PIRNR037219"/>
    </source>
</evidence>
<keyword evidence="8 11" id="KW-0560">Oxidoreductase</keyword>
<dbReference type="Gene3D" id="3.90.340.10">
    <property type="entry name" value="Nitric Oxide Synthase, Chain A, domain 1"/>
    <property type="match status" value="1"/>
</dbReference>
<dbReference type="GO" id="GO:0006809">
    <property type="term" value="P:nitric oxide biosynthetic process"/>
    <property type="evidence" value="ECO:0007669"/>
    <property type="project" value="InterPro"/>
</dbReference>
<dbReference type="GO" id="GO:0004517">
    <property type="term" value="F:nitric-oxide synthase activity"/>
    <property type="evidence" value="ECO:0007669"/>
    <property type="project" value="InterPro"/>
</dbReference>
<name>A0A0V7ZCJ8_9CYAN</name>
<dbReference type="AlphaFoldDB" id="A0A0V7ZCJ8"/>
<dbReference type="InterPro" id="IPR050607">
    <property type="entry name" value="NOS"/>
</dbReference>
<dbReference type="InterPro" id="IPR017142">
    <property type="entry name" value="Nitric_oxide_synthase_Oase-su"/>
</dbReference>